<dbReference type="InterPro" id="IPR055323">
    <property type="entry name" value="C57A10.07/YOR238W"/>
</dbReference>
<sequence length="336" mass="36745">MASAAPTLPKSKTGSSALTNPTPTTTSDTTTSASGHATSAHQQAEDAFPTATNPDFKHPDHVITRRNYSGFTDLIIVCCHAIYLPGASDADFPLKSPHDERNWLLAPFQKSNPETGKPGEQSTFVAHAQAGLDALSIHPDNVDLEKNLLVFSGGRTKKGTDMSEARSYYHALLASELQQNHLGGGKTHALFARGRILLEEHATDSLQNLLFSILLFRRTTGGYPRQIRVVTHAFKARRVLELHATAIRWPEDRVNVQGIDPVMAVGELDETLEGEEKSGYALWDEDPLGAGEKLSGKRKQRGWNEGIVDELVEGLEEGVRDLVLGRVPEKVPWEST</sequence>
<dbReference type="OMA" id="VCCHAIF"/>
<keyword evidence="3" id="KW-1185">Reference proteome</keyword>
<dbReference type="Proteomes" id="UP000663193">
    <property type="component" value="Chromosome 9"/>
</dbReference>
<dbReference type="RefSeq" id="XP_001796922.1">
    <property type="nucleotide sequence ID" value="XM_001796870.1"/>
</dbReference>
<proteinExistence type="predicted"/>
<dbReference type="PANTHER" id="PTHR28110:SF1">
    <property type="entry name" value="TRANSMEMBRANE PROTEIN"/>
    <property type="match status" value="1"/>
</dbReference>
<dbReference type="KEGG" id="pno:SNOG_06554"/>
<name>A0A7U2I2B0_PHANO</name>
<evidence type="ECO:0000313" key="2">
    <source>
        <dbReference type="EMBL" id="QRC99224.1"/>
    </source>
</evidence>
<evidence type="ECO:0008006" key="4">
    <source>
        <dbReference type="Google" id="ProtNLM"/>
    </source>
</evidence>
<dbReference type="VEuPathDB" id="FungiDB:JI435_065540"/>
<gene>
    <name evidence="2" type="ORF">JI435_065540</name>
</gene>
<reference evidence="3" key="1">
    <citation type="journal article" date="2021" name="BMC Genomics">
        <title>Chromosome-level genome assembly and manually-curated proteome of model necrotroph Parastagonospora nodorum Sn15 reveals a genome-wide trove of candidate effector homologs, and redundancy of virulence-related functions within an accessory chromosome.</title>
        <authorList>
            <person name="Bertazzoni S."/>
            <person name="Jones D.A.B."/>
            <person name="Phan H.T."/>
            <person name="Tan K.-C."/>
            <person name="Hane J.K."/>
        </authorList>
    </citation>
    <scope>NUCLEOTIDE SEQUENCE [LARGE SCALE GENOMIC DNA]</scope>
    <source>
        <strain evidence="3">SN15 / ATCC MYA-4574 / FGSC 10173)</strain>
    </source>
</reference>
<protein>
    <recommendedName>
        <fullName evidence="4">DUF218 domain-containing protein</fullName>
    </recommendedName>
</protein>
<evidence type="ECO:0000256" key="1">
    <source>
        <dbReference type="SAM" id="MobiDB-lite"/>
    </source>
</evidence>
<feature type="region of interest" description="Disordered" evidence="1">
    <location>
        <begin position="1"/>
        <end position="59"/>
    </location>
</feature>
<organism evidence="2 3">
    <name type="scientific">Phaeosphaeria nodorum (strain SN15 / ATCC MYA-4574 / FGSC 10173)</name>
    <name type="common">Glume blotch fungus</name>
    <name type="synonym">Parastagonospora nodorum</name>
    <dbReference type="NCBI Taxonomy" id="321614"/>
    <lineage>
        <taxon>Eukaryota</taxon>
        <taxon>Fungi</taxon>
        <taxon>Dikarya</taxon>
        <taxon>Ascomycota</taxon>
        <taxon>Pezizomycotina</taxon>
        <taxon>Dothideomycetes</taxon>
        <taxon>Pleosporomycetidae</taxon>
        <taxon>Pleosporales</taxon>
        <taxon>Pleosporineae</taxon>
        <taxon>Phaeosphaeriaceae</taxon>
        <taxon>Parastagonospora</taxon>
    </lineage>
</organism>
<dbReference type="OrthoDB" id="4347at2759"/>
<dbReference type="EMBL" id="CP069031">
    <property type="protein sequence ID" value="QRC99224.1"/>
    <property type="molecule type" value="Genomic_DNA"/>
</dbReference>
<dbReference type="Gene3D" id="3.40.50.620">
    <property type="entry name" value="HUPs"/>
    <property type="match status" value="1"/>
</dbReference>
<accession>A0A7U2I2B0</accession>
<dbReference type="PANTHER" id="PTHR28110">
    <property type="entry name" value="TRANSMEMBRANE PROTEIN"/>
    <property type="match status" value="1"/>
</dbReference>
<evidence type="ECO:0000313" key="3">
    <source>
        <dbReference type="Proteomes" id="UP000663193"/>
    </source>
</evidence>
<dbReference type="AlphaFoldDB" id="A0A7U2I2B0"/>
<dbReference type="InterPro" id="IPR014729">
    <property type="entry name" value="Rossmann-like_a/b/a_fold"/>
</dbReference>
<feature type="compositionally biased region" description="Low complexity" evidence="1">
    <location>
        <begin position="15"/>
        <end position="40"/>
    </location>
</feature>